<dbReference type="InterPro" id="IPR024344">
    <property type="entry name" value="MDMPI_metal-binding"/>
</dbReference>
<organism evidence="2 3">
    <name type="scientific">Kribbella antibiotica</name>
    <dbReference type="NCBI Taxonomy" id="190195"/>
    <lineage>
        <taxon>Bacteria</taxon>
        <taxon>Bacillati</taxon>
        <taxon>Actinomycetota</taxon>
        <taxon>Actinomycetes</taxon>
        <taxon>Propionibacteriales</taxon>
        <taxon>Kribbellaceae</taxon>
        <taxon>Kribbella</taxon>
    </lineage>
</organism>
<dbReference type="Pfam" id="PF11716">
    <property type="entry name" value="MDMPI_N"/>
    <property type="match status" value="1"/>
</dbReference>
<keyword evidence="3" id="KW-1185">Reference proteome</keyword>
<dbReference type="SUPFAM" id="SSF109854">
    <property type="entry name" value="DinB/YfiT-like putative metalloenzymes"/>
    <property type="match status" value="1"/>
</dbReference>
<reference evidence="2 3" key="1">
    <citation type="submission" date="2019-03" db="EMBL/GenBank/DDBJ databases">
        <title>Draft genome sequences of novel Actinobacteria.</title>
        <authorList>
            <person name="Sahin N."/>
            <person name="Ay H."/>
            <person name="Saygin H."/>
        </authorList>
    </citation>
    <scope>NUCLEOTIDE SEQUENCE [LARGE SCALE GENOMIC DNA]</scope>
    <source>
        <strain evidence="2 3">JCM 13523</strain>
    </source>
</reference>
<keyword evidence="2" id="KW-0413">Isomerase</keyword>
<sequence length="292" mass="32117">MRPSRTAAMSGCCPLCSTCSTSTTHQPGGKMTAVLATEIGRADRPRCALHREAELSAWHDLLAAIHGTEWQRRTVCDEWDVADIAGHLIGQAEDVIRPLSFPRRLRKAKRTYPSTPKFDAHMMVQADEHRGTPPAVLRSTFDRTWSKATKRITSNPALIRRISMAMDEFPDFSLNLGYIQDILLARDLWMHRDDVCQALDRPFDAGPYGAELVAQVMRDVLDGPFWGDRPAVDVELTGQGGGTYRLGRGEPVGRAAVDAVGYMRTLSGRDDVPVVSGDPAAVEAVAGCRMPF</sequence>
<proteinExistence type="predicted"/>
<feature type="domain" description="Mycothiol-dependent maleylpyruvate isomerase metal-binding" evidence="1">
    <location>
        <begin position="53"/>
        <end position="195"/>
    </location>
</feature>
<comment type="caution">
    <text evidence="2">The sequence shown here is derived from an EMBL/GenBank/DDBJ whole genome shotgun (WGS) entry which is preliminary data.</text>
</comment>
<gene>
    <name evidence="2" type="ORF">E1263_12450</name>
</gene>
<evidence type="ECO:0000259" key="1">
    <source>
        <dbReference type="Pfam" id="PF11716"/>
    </source>
</evidence>
<dbReference type="OrthoDB" id="5185819at2"/>
<evidence type="ECO:0000313" key="2">
    <source>
        <dbReference type="EMBL" id="TDD60061.1"/>
    </source>
</evidence>
<dbReference type="AlphaFoldDB" id="A0A4R4ZMI7"/>
<accession>A0A4R4ZMI7</accession>
<dbReference type="GO" id="GO:0046872">
    <property type="term" value="F:metal ion binding"/>
    <property type="evidence" value="ECO:0007669"/>
    <property type="project" value="InterPro"/>
</dbReference>
<evidence type="ECO:0000313" key="3">
    <source>
        <dbReference type="Proteomes" id="UP000295124"/>
    </source>
</evidence>
<dbReference type="GO" id="GO:0016853">
    <property type="term" value="F:isomerase activity"/>
    <property type="evidence" value="ECO:0007669"/>
    <property type="project" value="UniProtKB-KW"/>
</dbReference>
<protein>
    <submittedName>
        <fullName evidence="2">Maleylpyruvate isomerase family mycothiol-dependent enzyme</fullName>
    </submittedName>
</protein>
<dbReference type="InterPro" id="IPR034660">
    <property type="entry name" value="DinB/YfiT-like"/>
</dbReference>
<dbReference type="NCBIfam" id="TIGR03083">
    <property type="entry name" value="maleylpyruvate isomerase family mycothiol-dependent enzyme"/>
    <property type="match status" value="1"/>
</dbReference>
<name>A0A4R4ZMI7_9ACTN</name>
<dbReference type="Proteomes" id="UP000295124">
    <property type="component" value="Unassembled WGS sequence"/>
</dbReference>
<dbReference type="Gene3D" id="1.20.120.450">
    <property type="entry name" value="dinb family like domain"/>
    <property type="match status" value="1"/>
</dbReference>
<dbReference type="EMBL" id="SMKX01000028">
    <property type="protein sequence ID" value="TDD60061.1"/>
    <property type="molecule type" value="Genomic_DNA"/>
</dbReference>
<dbReference type="InterPro" id="IPR017517">
    <property type="entry name" value="Maleyloyr_isom"/>
</dbReference>
<keyword evidence="2" id="KW-0670">Pyruvate</keyword>